<reference evidence="1" key="3">
    <citation type="submission" date="2021-05" db="UniProtKB">
        <authorList>
            <consortium name="EnsemblPlants"/>
        </authorList>
    </citation>
    <scope>IDENTIFICATION</scope>
    <source>
        <strain evidence="1">cv. B73</strain>
    </source>
</reference>
<proteinExistence type="predicted"/>
<dbReference type="InParanoid" id="A0A804NMZ4"/>
<protein>
    <submittedName>
        <fullName evidence="1">Uncharacterized protein</fullName>
    </submittedName>
</protein>
<reference evidence="2" key="1">
    <citation type="journal article" date="2009" name="Science">
        <title>The B73 maize genome: complexity, diversity, and dynamics.</title>
        <authorList>
            <person name="Schnable P.S."/>
            <person name="Ware D."/>
            <person name="Fulton R.S."/>
            <person name="Stein J.C."/>
            <person name="Wei F."/>
            <person name="Pasternak S."/>
            <person name="Liang C."/>
            <person name="Zhang J."/>
            <person name="Fulton L."/>
            <person name="Graves T.A."/>
            <person name="Minx P."/>
            <person name="Reily A.D."/>
            <person name="Courtney L."/>
            <person name="Kruchowski S.S."/>
            <person name="Tomlinson C."/>
            <person name="Strong C."/>
            <person name="Delehaunty K."/>
            <person name="Fronick C."/>
            <person name="Courtney B."/>
            <person name="Rock S.M."/>
            <person name="Belter E."/>
            <person name="Du F."/>
            <person name="Kim K."/>
            <person name="Abbott R.M."/>
            <person name="Cotton M."/>
            <person name="Levy A."/>
            <person name="Marchetto P."/>
            <person name="Ochoa K."/>
            <person name="Jackson S.M."/>
            <person name="Gillam B."/>
            <person name="Chen W."/>
            <person name="Yan L."/>
            <person name="Higginbotham J."/>
            <person name="Cardenas M."/>
            <person name="Waligorski J."/>
            <person name="Applebaum E."/>
            <person name="Phelps L."/>
            <person name="Falcone J."/>
            <person name="Kanchi K."/>
            <person name="Thane T."/>
            <person name="Scimone A."/>
            <person name="Thane N."/>
            <person name="Henke J."/>
            <person name="Wang T."/>
            <person name="Ruppert J."/>
            <person name="Shah N."/>
            <person name="Rotter K."/>
            <person name="Hodges J."/>
            <person name="Ingenthron E."/>
            <person name="Cordes M."/>
            <person name="Kohlberg S."/>
            <person name="Sgro J."/>
            <person name="Delgado B."/>
            <person name="Mead K."/>
            <person name="Chinwalla A."/>
            <person name="Leonard S."/>
            <person name="Crouse K."/>
            <person name="Collura K."/>
            <person name="Kudrna D."/>
            <person name="Currie J."/>
            <person name="He R."/>
            <person name="Angelova A."/>
            <person name="Rajasekar S."/>
            <person name="Mueller T."/>
            <person name="Lomeli R."/>
            <person name="Scara G."/>
            <person name="Ko A."/>
            <person name="Delaney K."/>
            <person name="Wissotski M."/>
            <person name="Lopez G."/>
            <person name="Campos D."/>
            <person name="Braidotti M."/>
            <person name="Ashley E."/>
            <person name="Golser W."/>
            <person name="Kim H."/>
            <person name="Lee S."/>
            <person name="Lin J."/>
            <person name="Dujmic Z."/>
            <person name="Kim W."/>
            <person name="Talag J."/>
            <person name="Zuccolo A."/>
            <person name="Fan C."/>
            <person name="Sebastian A."/>
            <person name="Kramer M."/>
            <person name="Spiegel L."/>
            <person name="Nascimento L."/>
            <person name="Zutavern T."/>
            <person name="Miller B."/>
            <person name="Ambroise C."/>
            <person name="Muller S."/>
            <person name="Spooner W."/>
            <person name="Narechania A."/>
            <person name="Ren L."/>
            <person name="Wei S."/>
            <person name="Kumari S."/>
            <person name="Faga B."/>
            <person name="Levy M.J."/>
            <person name="McMahan L."/>
            <person name="Van Buren P."/>
            <person name="Vaughn M.W."/>
            <person name="Ying K."/>
            <person name="Yeh C.-T."/>
            <person name="Emrich S.J."/>
            <person name="Jia Y."/>
            <person name="Kalyanaraman A."/>
            <person name="Hsia A.-P."/>
            <person name="Barbazuk W.B."/>
            <person name="Baucom R.S."/>
            <person name="Brutnell T.P."/>
            <person name="Carpita N.C."/>
            <person name="Chaparro C."/>
            <person name="Chia J.-M."/>
            <person name="Deragon J.-M."/>
            <person name="Estill J.C."/>
            <person name="Fu Y."/>
            <person name="Jeddeloh J.A."/>
            <person name="Han Y."/>
            <person name="Lee H."/>
            <person name="Li P."/>
            <person name="Lisch D.R."/>
            <person name="Liu S."/>
            <person name="Liu Z."/>
            <person name="Nagel D.H."/>
            <person name="McCann M.C."/>
            <person name="SanMiguel P."/>
            <person name="Myers A.M."/>
            <person name="Nettleton D."/>
            <person name="Nguyen J."/>
            <person name="Penning B.W."/>
            <person name="Ponnala L."/>
            <person name="Schneider K.L."/>
            <person name="Schwartz D.C."/>
            <person name="Sharma A."/>
            <person name="Soderlund C."/>
            <person name="Springer N.M."/>
            <person name="Sun Q."/>
            <person name="Wang H."/>
            <person name="Waterman M."/>
            <person name="Westerman R."/>
            <person name="Wolfgruber T.K."/>
            <person name="Yang L."/>
            <person name="Yu Y."/>
            <person name="Zhang L."/>
            <person name="Zhou S."/>
            <person name="Zhu Q."/>
            <person name="Bennetzen J.L."/>
            <person name="Dawe R.K."/>
            <person name="Jiang J."/>
            <person name="Jiang N."/>
            <person name="Presting G.G."/>
            <person name="Wessler S.R."/>
            <person name="Aluru S."/>
            <person name="Martienssen R.A."/>
            <person name="Clifton S.W."/>
            <person name="McCombie W.R."/>
            <person name="Wing R.A."/>
            <person name="Wilson R.K."/>
        </authorList>
    </citation>
    <scope>NUCLEOTIDE SEQUENCE [LARGE SCALE GENOMIC DNA]</scope>
    <source>
        <strain evidence="2">cv. B73</strain>
    </source>
</reference>
<evidence type="ECO:0000313" key="2">
    <source>
        <dbReference type="Proteomes" id="UP000007305"/>
    </source>
</evidence>
<evidence type="ECO:0000313" key="1">
    <source>
        <dbReference type="EnsemblPlants" id="Zm00001eb172620_P001"/>
    </source>
</evidence>
<accession>A0A804NMZ4</accession>
<dbReference type="AlphaFoldDB" id="A0A804NMZ4"/>
<reference evidence="1" key="2">
    <citation type="submission" date="2019-07" db="EMBL/GenBank/DDBJ databases">
        <authorList>
            <person name="Seetharam A."/>
            <person name="Woodhouse M."/>
            <person name="Cannon E."/>
        </authorList>
    </citation>
    <scope>NUCLEOTIDE SEQUENCE [LARGE SCALE GENOMIC DNA]</scope>
    <source>
        <strain evidence="1">cv. B73</strain>
    </source>
</reference>
<dbReference type="Gramene" id="Zm00001eb172620_T001">
    <property type="protein sequence ID" value="Zm00001eb172620_P001"/>
    <property type="gene ID" value="Zm00001eb172620"/>
</dbReference>
<name>A0A804NMZ4_MAIZE</name>
<organism evidence="1 2">
    <name type="scientific">Zea mays</name>
    <name type="common">Maize</name>
    <dbReference type="NCBI Taxonomy" id="4577"/>
    <lineage>
        <taxon>Eukaryota</taxon>
        <taxon>Viridiplantae</taxon>
        <taxon>Streptophyta</taxon>
        <taxon>Embryophyta</taxon>
        <taxon>Tracheophyta</taxon>
        <taxon>Spermatophyta</taxon>
        <taxon>Magnoliopsida</taxon>
        <taxon>Liliopsida</taxon>
        <taxon>Poales</taxon>
        <taxon>Poaceae</taxon>
        <taxon>PACMAD clade</taxon>
        <taxon>Panicoideae</taxon>
        <taxon>Andropogonodae</taxon>
        <taxon>Andropogoneae</taxon>
        <taxon>Tripsacinae</taxon>
        <taxon>Zea</taxon>
    </lineage>
</organism>
<dbReference type="EnsemblPlants" id="Zm00001eb172620_T001">
    <property type="protein sequence ID" value="Zm00001eb172620_P001"/>
    <property type="gene ID" value="Zm00001eb172620"/>
</dbReference>
<dbReference type="Proteomes" id="UP000007305">
    <property type="component" value="Chromosome 4"/>
</dbReference>
<sequence length="111" mass="12445">MIELPKSLQKVLFQSWLQSAKTSHVQTEFCLAEVGYSATTDPCSTQGYQHSYLHSSNTILTSWQCRGQSYTPTTLPSKAVQGGNASSSPMLYSHKAPPFYSGGKRMLHWRW</sequence>
<keyword evidence="2" id="KW-1185">Reference proteome</keyword>